<dbReference type="InterPro" id="IPR001087">
    <property type="entry name" value="GDSL"/>
</dbReference>
<dbReference type="GO" id="GO:0030246">
    <property type="term" value="F:carbohydrate binding"/>
    <property type="evidence" value="ECO:0007669"/>
    <property type="project" value="InterPro"/>
</dbReference>
<dbReference type="NCBIfam" id="TIGR04183">
    <property type="entry name" value="Por_Secre_tail"/>
    <property type="match status" value="1"/>
</dbReference>
<dbReference type="Gene3D" id="2.60.120.260">
    <property type="entry name" value="Galactose-binding domain-like"/>
    <property type="match status" value="1"/>
</dbReference>
<dbReference type="InterPro" id="IPR008979">
    <property type="entry name" value="Galactose-bd-like_sf"/>
</dbReference>
<keyword evidence="2" id="KW-0378">Hydrolase</keyword>
<dbReference type="SUPFAM" id="SSF52266">
    <property type="entry name" value="SGNH hydrolase"/>
    <property type="match status" value="1"/>
</dbReference>
<dbReference type="InterPro" id="IPR026444">
    <property type="entry name" value="Secre_tail"/>
</dbReference>
<evidence type="ECO:0000256" key="1">
    <source>
        <dbReference type="ARBA" id="ARBA00008668"/>
    </source>
</evidence>
<comment type="caution">
    <text evidence="4">The sequence shown here is derived from an EMBL/GenBank/DDBJ whole genome shotgun (WGS) entry which is preliminary data.</text>
</comment>
<dbReference type="PANTHER" id="PTHR43695">
    <property type="entry name" value="PUTATIVE (AFU_ORTHOLOGUE AFUA_2G17250)-RELATED"/>
    <property type="match status" value="1"/>
</dbReference>
<dbReference type="CDD" id="cd04082">
    <property type="entry name" value="CBM35_pectate_lyase-like"/>
    <property type="match status" value="1"/>
</dbReference>
<dbReference type="eggNOG" id="COG2755">
    <property type="taxonomic scope" value="Bacteria"/>
</dbReference>
<dbReference type="STRING" id="153721.MYP_4087"/>
<dbReference type="GO" id="GO:0016788">
    <property type="term" value="F:hydrolase activity, acting on ester bonds"/>
    <property type="evidence" value="ECO:0007669"/>
    <property type="project" value="InterPro"/>
</dbReference>
<evidence type="ECO:0000313" key="4">
    <source>
        <dbReference type="EMBL" id="GAL86857.1"/>
    </source>
</evidence>
<organism evidence="4 5">
    <name type="scientific">Sporocytophaga myxococcoides</name>
    <dbReference type="NCBI Taxonomy" id="153721"/>
    <lineage>
        <taxon>Bacteria</taxon>
        <taxon>Pseudomonadati</taxon>
        <taxon>Bacteroidota</taxon>
        <taxon>Cytophagia</taxon>
        <taxon>Cytophagales</taxon>
        <taxon>Cytophagaceae</taxon>
        <taxon>Sporocytophaga</taxon>
    </lineage>
</organism>
<dbReference type="CDD" id="cd01821">
    <property type="entry name" value="Rhamnogalacturan_acetylesterase_like"/>
    <property type="match status" value="1"/>
</dbReference>
<dbReference type="Gene3D" id="3.40.50.1110">
    <property type="entry name" value="SGNH hydrolase"/>
    <property type="match status" value="1"/>
</dbReference>
<dbReference type="PANTHER" id="PTHR43695:SF1">
    <property type="entry name" value="RHAMNOGALACTURONAN ACETYLESTERASE"/>
    <property type="match status" value="1"/>
</dbReference>
<evidence type="ECO:0000256" key="2">
    <source>
        <dbReference type="ARBA" id="ARBA00022801"/>
    </source>
</evidence>
<dbReference type="Pfam" id="PF00657">
    <property type="entry name" value="Lipase_GDSL"/>
    <property type="match status" value="1"/>
</dbReference>
<dbReference type="Pfam" id="PF18962">
    <property type="entry name" value="Por_Secre_tail"/>
    <property type="match status" value="1"/>
</dbReference>
<dbReference type="Proteomes" id="UP000030185">
    <property type="component" value="Unassembled WGS sequence"/>
</dbReference>
<dbReference type="EMBL" id="BBLT01000010">
    <property type="protein sequence ID" value="GAL86857.1"/>
    <property type="molecule type" value="Genomic_DNA"/>
</dbReference>
<dbReference type="eggNOG" id="COG3866">
    <property type="taxonomic scope" value="Bacteria"/>
</dbReference>
<dbReference type="AlphaFoldDB" id="A0A098LKK5"/>
<dbReference type="InterPro" id="IPR005084">
    <property type="entry name" value="CBM6"/>
</dbReference>
<comment type="similarity">
    <text evidence="1">Belongs to the 'GDSL' lipolytic enzyme family.</text>
</comment>
<dbReference type="PROSITE" id="PS51175">
    <property type="entry name" value="CBM6"/>
    <property type="match status" value="1"/>
</dbReference>
<feature type="domain" description="CBM6" evidence="3">
    <location>
        <begin position="579"/>
        <end position="704"/>
    </location>
</feature>
<proteinExistence type="inferred from homology"/>
<evidence type="ECO:0000313" key="5">
    <source>
        <dbReference type="Proteomes" id="UP000030185"/>
    </source>
</evidence>
<name>A0A098LKK5_9BACT</name>
<reference evidence="4 5" key="1">
    <citation type="submission" date="2014-09" db="EMBL/GenBank/DDBJ databases">
        <title>Sporocytophaga myxococcoides PG-01 genome sequencing.</title>
        <authorList>
            <person name="Liu L."/>
            <person name="Gao P.J."/>
            <person name="Chen G.J."/>
            <person name="Wang L.S."/>
        </authorList>
    </citation>
    <scope>NUCLEOTIDE SEQUENCE [LARGE SCALE GENOMIC DNA]</scope>
    <source>
        <strain evidence="4 5">PG-01</strain>
    </source>
</reference>
<sequence>MKGPFLKIIQSCKPLILICLVFLSISAYSREINKIIYDKNLKALIAPDACHYQWFYNGEKLSEEDAQFIKPLQTGEYSVQLINDEGFSTFQRVLLSIDATGAVITIYLIGDSTVCNYASSAYPMTGWGQVLSYFFNSANVKIDNRAIGGRSSRSFYEEGRWTTVKNALASGDYVFIQFGHNDRDFSKAERYTSVDDYKKFLTIYVNESRAKGAIPVLISPMVMNAWSNGSMRNVFTENGNNYRGGMLEVATALNVPFIDLNMKSWNLFKGLGQNYISRFVYHTYPAGEYPNYPNGVTDGTHFQEMGAIENARMIVQGISELTGNAYMVNLAKFLKPMHEIKVLVNPAGSDQMTTRTANYPEGLTVTLKTLPKAESTFQLWKNASGGQLSTATLTTVKSGITATNYTATYYGATTTCAATIIASGATTFCEGGSVTLTASAGSSFLWKNETTQVGTSQTYVAKTSGGYTVEITNASGCKAIAVATTVTVQTKTIWYADLDGDGKGDSKISQLACTQPSGYVADNTDLCSDDKNKSEPGNCGCGKTELSCMDCANVLNGNATVDACGACVEGNTGKKACTFKYQAEEACEVDGIRNEAINAGYEGTGYVNTDNAIGKSATFSFNAASSGNYKLLIRYANGGNATRSSGVLVNAIEQNTILVFPTTGAFTTWATLEAEAYLNEGNNMFRLIANTADGLPNIDYIGFTDNNITSGPCLITGINTEGIGSSEILCYPNPFSGEVTLQAPNEYSYSIYDLTGKEVESGKGQNTGLAGDKLLPGIYTIKVKAQKSARIMSIIKR</sequence>
<accession>A0A098LKK5</accession>
<evidence type="ECO:0000259" key="3">
    <source>
        <dbReference type="PROSITE" id="PS51175"/>
    </source>
</evidence>
<dbReference type="InterPro" id="IPR036514">
    <property type="entry name" value="SGNH_hydro_sf"/>
</dbReference>
<protein>
    <recommendedName>
        <fullName evidence="3">CBM6 domain-containing protein</fullName>
    </recommendedName>
</protein>
<dbReference type="OrthoDB" id="9807041at2"/>
<dbReference type="RefSeq" id="WP_052430372.1">
    <property type="nucleotide sequence ID" value="NZ_BBLT01000010.1"/>
</dbReference>
<keyword evidence="5" id="KW-1185">Reference proteome</keyword>
<gene>
    <name evidence="4" type="ORF">MYP_4087</name>
</gene>
<dbReference type="SUPFAM" id="SSF49785">
    <property type="entry name" value="Galactose-binding domain-like"/>
    <property type="match status" value="1"/>
</dbReference>
<dbReference type="InterPro" id="IPR037459">
    <property type="entry name" value="RhgT-like"/>
</dbReference>